<organism evidence="1">
    <name type="scientific">uncultured Acetobacteraceae bacterium</name>
    <dbReference type="NCBI Taxonomy" id="169975"/>
    <lineage>
        <taxon>Bacteria</taxon>
        <taxon>Pseudomonadati</taxon>
        <taxon>Pseudomonadota</taxon>
        <taxon>Alphaproteobacteria</taxon>
        <taxon>Acetobacterales</taxon>
        <taxon>Acetobacteraceae</taxon>
        <taxon>environmental samples</taxon>
    </lineage>
</organism>
<proteinExistence type="predicted"/>
<evidence type="ECO:0000313" key="1">
    <source>
        <dbReference type="EMBL" id="CAA9212238.1"/>
    </source>
</evidence>
<reference evidence="1" key="1">
    <citation type="submission" date="2020-02" db="EMBL/GenBank/DDBJ databases">
        <authorList>
            <person name="Meier V. D."/>
        </authorList>
    </citation>
    <scope>NUCLEOTIDE SEQUENCE</scope>
    <source>
        <strain evidence="1">AVDCRST_MAG08</strain>
    </source>
</reference>
<accession>A0A6J4H408</accession>
<protein>
    <submittedName>
        <fullName evidence="1">Uncharacterized protein</fullName>
    </submittedName>
</protein>
<dbReference type="AlphaFoldDB" id="A0A6J4H408"/>
<name>A0A6J4H408_9PROT</name>
<gene>
    <name evidence="1" type="ORF">AVDCRST_MAG08-178</name>
</gene>
<dbReference type="EMBL" id="CADCTG010000020">
    <property type="protein sequence ID" value="CAA9212238.1"/>
    <property type="molecule type" value="Genomic_DNA"/>
</dbReference>
<sequence length="55" mass="6015">MTIHTPKHTSITHMLRRSVSIWDVAGATDTSPETIRKGYGKHIPEAQKAAMTALA</sequence>